<dbReference type="InterPro" id="IPR009003">
    <property type="entry name" value="Peptidase_S1_PA"/>
</dbReference>
<dbReference type="SUPFAM" id="SSF50494">
    <property type="entry name" value="Trypsin-like serine proteases"/>
    <property type="match status" value="1"/>
</dbReference>
<evidence type="ECO:0000256" key="6">
    <source>
        <dbReference type="ARBA" id="ARBA00023157"/>
    </source>
</evidence>
<protein>
    <submittedName>
        <fullName evidence="9">Hepatocyte growth factor activator</fullName>
    </submittedName>
</protein>
<dbReference type="InterPro" id="IPR001254">
    <property type="entry name" value="Trypsin_dom"/>
</dbReference>
<evidence type="ECO:0000256" key="7">
    <source>
        <dbReference type="ARBA" id="ARBA00024195"/>
    </source>
</evidence>
<dbReference type="SMART" id="SM00020">
    <property type="entry name" value="Tryp_SPc"/>
    <property type="match status" value="1"/>
</dbReference>
<dbReference type="Gene3D" id="2.40.10.10">
    <property type="entry name" value="Trypsin-like serine proteases"/>
    <property type="match status" value="1"/>
</dbReference>
<evidence type="ECO:0000259" key="8">
    <source>
        <dbReference type="PROSITE" id="PS50240"/>
    </source>
</evidence>
<name>V9IH70_APICE</name>
<sequence>MPICLPSERIEYPAGLNCTISGFGSIETGKSTHSKDLRYGWIPLLDQSVCRAGHVYGERAISDGMVCAGYLDEGIDTCDGDSGGPLVCLHNGAFTLYGLTSWGQHCGKVNKPGVYVRVSYYRQWIDQKIKISLEGK</sequence>
<dbReference type="PROSITE" id="PS50240">
    <property type="entry name" value="TRYPSIN_DOM"/>
    <property type="match status" value="1"/>
</dbReference>
<comment type="subcellular location">
    <subcellularLocation>
        <location evidence="1">Secreted</location>
    </subcellularLocation>
</comment>
<dbReference type="InterPro" id="IPR043504">
    <property type="entry name" value="Peptidase_S1_PA_chymotrypsin"/>
</dbReference>
<evidence type="ECO:0000313" key="9">
    <source>
        <dbReference type="EMBL" id="AEY60007.1"/>
    </source>
</evidence>
<keyword evidence="6" id="KW-1015">Disulfide bond</keyword>
<feature type="domain" description="Peptidase S1" evidence="8">
    <location>
        <begin position="1"/>
        <end position="130"/>
    </location>
</feature>
<dbReference type="InterPro" id="IPR033116">
    <property type="entry name" value="TRYPSIN_SER"/>
</dbReference>
<dbReference type="GO" id="GO:0006508">
    <property type="term" value="P:proteolysis"/>
    <property type="evidence" value="ECO:0007669"/>
    <property type="project" value="UniProtKB-KW"/>
</dbReference>
<dbReference type="Pfam" id="PF00089">
    <property type="entry name" value="Trypsin"/>
    <property type="match status" value="1"/>
</dbReference>
<evidence type="ECO:0000256" key="5">
    <source>
        <dbReference type="ARBA" id="ARBA00022825"/>
    </source>
</evidence>
<dbReference type="AlphaFoldDB" id="V9IH70"/>
<evidence type="ECO:0000256" key="4">
    <source>
        <dbReference type="ARBA" id="ARBA00022801"/>
    </source>
</evidence>
<keyword evidence="2" id="KW-0964">Secreted</keyword>
<dbReference type="GO" id="GO:0004252">
    <property type="term" value="F:serine-type endopeptidase activity"/>
    <property type="evidence" value="ECO:0007669"/>
    <property type="project" value="InterPro"/>
</dbReference>
<dbReference type="PROSITE" id="PS00135">
    <property type="entry name" value="TRYPSIN_SER"/>
    <property type="match status" value="1"/>
</dbReference>
<evidence type="ECO:0000256" key="2">
    <source>
        <dbReference type="ARBA" id="ARBA00022525"/>
    </source>
</evidence>
<evidence type="ECO:0000256" key="3">
    <source>
        <dbReference type="ARBA" id="ARBA00022670"/>
    </source>
</evidence>
<keyword evidence="5" id="KW-0720">Serine protease</keyword>
<dbReference type="CDD" id="cd00190">
    <property type="entry name" value="Tryp_SPc"/>
    <property type="match status" value="1"/>
</dbReference>
<evidence type="ECO:0000256" key="1">
    <source>
        <dbReference type="ARBA" id="ARBA00004613"/>
    </source>
</evidence>
<dbReference type="PANTHER" id="PTHR24264">
    <property type="entry name" value="TRYPSIN-RELATED"/>
    <property type="match status" value="1"/>
</dbReference>
<dbReference type="EMBL" id="JR045593">
    <property type="protein sequence ID" value="AEY60007.1"/>
    <property type="molecule type" value="mRNA"/>
</dbReference>
<reference evidence="9" key="1">
    <citation type="submission" date="2011-11" db="EMBL/GenBank/DDBJ databases">
        <title>Decoding the brain transcriptome of the Eastern honeybee (Apis cerana) based on pyrosequencing.</title>
        <authorList>
            <person name="Sun L."/>
            <person name="Zheng H."/>
            <person name="Wang Y."/>
            <person name="Xie X."/>
            <person name="Zhu Y."/>
            <person name="Gu W."/>
            <person name="Wang S."/>
        </authorList>
    </citation>
    <scope>NUCLEOTIDE SEQUENCE</scope>
    <source>
        <tissue evidence="9">Brain</tissue>
    </source>
</reference>
<dbReference type="PANTHER" id="PTHR24264:SF65">
    <property type="entry name" value="SRCR DOMAIN-CONTAINING PROTEIN"/>
    <property type="match status" value="1"/>
</dbReference>
<accession>V9IH70</accession>
<organism evidence="9">
    <name type="scientific">Apis cerana</name>
    <name type="common">Indian honeybee</name>
    <dbReference type="NCBI Taxonomy" id="7461"/>
    <lineage>
        <taxon>Eukaryota</taxon>
        <taxon>Metazoa</taxon>
        <taxon>Ecdysozoa</taxon>
        <taxon>Arthropoda</taxon>
        <taxon>Hexapoda</taxon>
        <taxon>Insecta</taxon>
        <taxon>Pterygota</taxon>
        <taxon>Neoptera</taxon>
        <taxon>Endopterygota</taxon>
        <taxon>Hymenoptera</taxon>
        <taxon>Apocrita</taxon>
        <taxon>Aculeata</taxon>
        <taxon>Apoidea</taxon>
        <taxon>Anthophila</taxon>
        <taxon>Apidae</taxon>
        <taxon>Apis</taxon>
    </lineage>
</organism>
<keyword evidence="4" id="KW-0378">Hydrolase</keyword>
<gene>
    <name evidence="9" type="ORF">ACCB06814</name>
</gene>
<keyword evidence="3" id="KW-0645">Protease</keyword>
<comment type="similarity">
    <text evidence="7">Belongs to the peptidase S1 family. CLIP subfamily.</text>
</comment>
<proteinExistence type="evidence at transcript level"/>
<dbReference type="FunFam" id="2.40.10.10:FF:000002">
    <property type="entry name" value="Transmembrane protease serine"/>
    <property type="match status" value="1"/>
</dbReference>
<dbReference type="InterPro" id="IPR050127">
    <property type="entry name" value="Serine_Proteases_S1"/>
</dbReference>
<dbReference type="GO" id="GO:0005615">
    <property type="term" value="C:extracellular space"/>
    <property type="evidence" value="ECO:0007669"/>
    <property type="project" value="TreeGrafter"/>
</dbReference>